<dbReference type="AlphaFoldDB" id="A0A0F4YKG3"/>
<dbReference type="EMBL" id="LASV01000427">
    <property type="protein sequence ID" value="KKA18699.1"/>
    <property type="molecule type" value="Genomic_DNA"/>
</dbReference>
<dbReference type="Proteomes" id="UP000053958">
    <property type="component" value="Unassembled WGS sequence"/>
</dbReference>
<keyword evidence="3 6" id="KW-0812">Transmembrane</keyword>
<keyword evidence="2" id="KW-0813">Transport</keyword>
<proteinExistence type="predicted"/>
<name>A0A0F4YKG3_RASE3</name>
<evidence type="ECO:0000256" key="1">
    <source>
        <dbReference type="ARBA" id="ARBA00004141"/>
    </source>
</evidence>
<evidence type="ECO:0000256" key="6">
    <source>
        <dbReference type="SAM" id="Phobius"/>
    </source>
</evidence>
<dbReference type="STRING" id="1408163.A0A0F4YKG3"/>
<sequence>MLLLGLFLVLWYLFVIEGSATCIAGIIAWFWLPTGPGSALFLNRRQREFAVARMQSDNARYVRHSLGKDGMEKISERLSKRDIEEMVKDWKLWYALIFNICASVSAQDFSVFLPLVVKGLGYTSINANLMSVPPYVCGAMGLYLFAMSSDRHKERGYHIVVGLLICLVGLVVLVTVQHNGAKYAGLCILLLGSYTSAPLVVAWLSGNTPEPGKRSFVIGVNGCGNLAGVIGAQLFRAQYAPRFLLPFYVTLGLTIFSMAGFLSYRFVLRAVNRRKARKIQGWNEQQLDDERRSSKRYADKKYIFVYGL</sequence>
<dbReference type="GeneID" id="25319616"/>
<reference evidence="7 8" key="1">
    <citation type="submission" date="2015-04" db="EMBL/GenBank/DDBJ databases">
        <authorList>
            <person name="Heijne W.H."/>
            <person name="Fedorova N.D."/>
            <person name="Nierman W.C."/>
            <person name="Vollebregt A.W."/>
            <person name="Zhao Z."/>
            <person name="Wu L."/>
            <person name="Kumar M."/>
            <person name="Stam H."/>
            <person name="van den Berg M.A."/>
            <person name="Pel H.J."/>
        </authorList>
    </citation>
    <scope>NUCLEOTIDE SEQUENCE [LARGE SCALE GENOMIC DNA]</scope>
    <source>
        <strain evidence="7 8">CBS 393.64</strain>
    </source>
</reference>
<feature type="transmembrane region" description="Helical" evidence="6">
    <location>
        <begin position="157"/>
        <end position="177"/>
    </location>
</feature>
<dbReference type="OrthoDB" id="2985014at2759"/>
<dbReference type="PANTHER" id="PTHR43791:SF21">
    <property type="entry name" value="MAJOR FACILITATOR SUPERFAMILY (MFS) PROFILE DOMAIN-CONTAINING PROTEIN"/>
    <property type="match status" value="1"/>
</dbReference>
<feature type="transmembrane region" description="Helical" evidence="6">
    <location>
        <begin position="92"/>
        <end position="113"/>
    </location>
</feature>
<dbReference type="RefSeq" id="XP_013325311.1">
    <property type="nucleotide sequence ID" value="XM_013469857.1"/>
</dbReference>
<accession>A0A0F4YKG3</accession>
<gene>
    <name evidence="7" type="ORF">T310_7340</name>
</gene>
<keyword evidence="8" id="KW-1185">Reference proteome</keyword>
<dbReference type="Pfam" id="PF07690">
    <property type="entry name" value="MFS_1"/>
    <property type="match status" value="1"/>
</dbReference>
<feature type="transmembrane region" description="Helical" evidence="6">
    <location>
        <begin position="183"/>
        <end position="204"/>
    </location>
</feature>
<comment type="caution">
    <text evidence="7">The sequence shown here is derived from an EMBL/GenBank/DDBJ whole genome shotgun (WGS) entry which is preliminary data.</text>
</comment>
<evidence type="ECO:0000256" key="5">
    <source>
        <dbReference type="ARBA" id="ARBA00023136"/>
    </source>
</evidence>
<feature type="transmembrane region" description="Helical" evidence="6">
    <location>
        <begin position="247"/>
        <end position="268"/>
    </location>
</feature>
<dbReference type="Gene3D" id="1.20.1250.20">
    <property type="entry name" value="MFS general substrate transporter like domains"/>
    <property type="match status" value="1"/>
</dbReference>
<evidence type="ECO:0000313" key="7">
    <source>
        <dbReference type="EMBL" id="KKA18699.1"/>
    </source>
</evidence>
<organism evidence="7 8">
    <name type="scientific">Rasamsonia emersonii (strain ATCC 16479 / CBS 393.64 / IMI 116815)</name>
    <dbReference type="NCBI Taxonomy" id="1408163"/>
    <lineage>
        <taxon>Eukaryota</taxon>
        <taxon>Fungi</taxon>
        <taxon>Dikarya</taxon>
        <taxon>Ascomycota</taxon>
        <taxon>Pezizomycotina</taxon>
        <taxon>Eurotiomycetes</taxon>
        <taxon>Eurotiomycetidae</taxon>
        <taxon>Eurotiales</taxon>
        <taxon>Trichocomaceae</taxon>
        <taxon>Rasamsonia</taxon>
    </lineage>
</organism>
<dbReference type="SUPFAM" id="SSF103473">
    <property type="entry name" value="MFS general substrate transporter"/>
    <property type="match status" value="1"/>
</dbReference>
<dbReference type="FunFam" id="1.20.1250.20:FF:000013">
    <property type="entry name" value="MFS general substrate transporter"/>
    <property type="match status" value="1"/>
</dbReference>
<evidence type="ECO:0000256" key="2">
    <source>
        <dbReference type="ARBA" id="ARBA00022448"/>
    </source>
</evidence>
<dbReference type="InterPro" id="IPR011701">
    <property type="entry name" value="MFS"/>
</dbReference>
<evidence type="ECO:0000256" key="4">
    <source>
        <dbReference type="ARBA" id="ARBA00022989"/>
    </source>
</evidence>
<comment type="subcellular location">
    <subcellularLocation>
        <location evidence="1">Membrane</location>
        <topology evidence="1">Multi-pass membrane protein</topology>
    </subcellularLocation>
</comment>
<protein>
    <submittedName>
        <fullName evidence="7">Allantoate transport protein</fullName>
    </submittedName>
</protein>
<keyword evidence="4 6" id="KW-1133">Transmembrane helix</keyword>
<feature type="transmembrane region" description="Helical" evidence="6">
    <location>
        <begin position="6"/>
        <end position="32"/>
    </location>
</feature>
<dbReference type="PANTHER" id="PTHR43791">
    <property type="entry name" value="PERMEASE-RELATED"/>
    <property type="match status" value="1"/>
</dbReference>
<dbReference type="GO" id="GO:0016020">
    <property type="term" value="C:membrane"/>
    <property type="evidence" value="ECO:0007669"/>
    <property type="project" value="UniProtKB-SubCell"/>
</dbReference>
<dbReference type="GO" id="GO:0022857">
    <property type="term" value="F:transmembrane transporter activity"/>
    <property type="evidence" value="ECO:0007669"/>
    <property type="project" value="InterPro"/>
</dbReference>
<keyword evidence="5 6" id="KW-0472">Membrane</keyword>
<evidence type="ECO:0000313" key="8">
    <source>
        <dbReference type="Proteomes" id="UP000053958"/>
    </source>
</evidence>
<evidence type="ECO:0000256" key="3">
    <source>
        <dbReference type="ARBA" id="ARBA00022692"/>
    </source>
</evidence>
<dbReference type="InterPro" id="IPR036259">
    <property type="entry name" value="MFS_trans_sf"/>
</dbReference>
<feature type="transmembrane region" description="Helical" evidence="6">
    <location>
        <begin position="125"/>
        <end position="145"/>
    </location>
</feature>